<dbReference type="OrthoDB" id="9795501at2"/>
<reference evidence="3" key="2">
    <citation type="submission" date="2010-01" db="EMBL/GenBank/DDBJ databases">
        <title>The complete genome of Conexibacter woesei DSM 14684.</title>
        <authorList>
            <consortium name="US DOE Joint Genome Institute (JGI-PGF)"/>
            <person name="Lucas S."/>
            <person name="Copeland A."/>
            <person name="Lapidus A."/>
            <person name="Glavina del Rio T."/>
            <person name="Dalin E."/>
            <person name="Tice H."/>
            <person name="Bruce D."/>
            <person name="Goodwin L."/>
            <person name="Pitluck S."/>
            <person name="Kyrpides N."/>
            <person name="Mavromatis K."/>
            <person name="Ivanova N."/>
            <person name="Mikhailova N."/>
            <person name="Chertkov O."/>
            <person name="Brettin T."/>
            <person name="Detter J.C."/>
            <person name="Han C."/>
            <person name="Larimer F."/>
            <person name="Land M."/>
            <person name="Hauser L."/>
            <person name="Markowitz V."/>
            <person name="Cheng J.-F."/>
            <person name="Hugenholtz P."/>
            <person name="Woyke T."/>
            <person name="Wu D."/>
            <person name="Pukall R."/>
            <person name="Steenblock K."/>
            <person name="Schneider S."/>
            <person name="Klenk H.-P."/>
            <person name="Eisen J.A."/>
        </authorList>
    </citation>
    <scope>NUCLEOTIDE SEQUENCE [LARGE SCALE GENOMIC DNA]</scope>
    <source>
        <strain evidence="3">DSM 14684 / CIP 108061 / JCM 11494 / NBRC 100937 / ID131577</strain>
    </source>
</reference>
<evidence type="ECO:0000259" key="1">
    <source>
        <dbReference type="Pfam" id="PF01370"/>
    </source>
</evidence>
<evidence type="ECO:0000313" key="3">
    <source>
        <dbReference type="Proteomes" id="UP000008229"/>
    </source>
</evidence>
<evidence type="ECO:0000313" key="2">
    <source>
        <dbReference type="EMBL" id="ADB49985.1"/>
    </source>
</evidence>
<dbReference type="Proteomes" id="UP000008229">
    <property type="component" value="Chromosome"/>
</dbReference>
<dbReference type="InterPro" id="IPR036291">
    <property type="entry name" value="NAD(P)-bd_dom_sf"/>
</dbReference>
<dbReference type="STRING" id="469383.Cwoe_1557"/>
<reference evidence="2 3" key="1">
    <citation type="journal article" date="2010" name="Stand. Genomic Sci.">
        <title>Complete genome sequence of Conexibacter woesei type strain (ID131577).</title>
        <authorList>
            <person name="Pukall R."/>
            <person name="Lapidus A."/>
            <person name="Glavina Del Rio T."/>
            <person name="Copeland A."/>
            <person name="Tice H."/>
            <person name="Cheng J.-F."/>
            <person name="Lucas S."/>
            <person name="Chen F."/>
            <person name="Nolan M."/>
            <person name="Bruce D."/>
            <person name="Goodwin L."/>
            <person name="Pitluck S."/>
            <person name="Mavromatis K."/>
            <person name="Ivanova N."/>
            <person name="Ovchinnikova G."/>
            <person name="Pati A."/>
            <person name="Chen A."/>
            <person name="Palaniappan K."/>
            <person name="Land M."/>
            <person name="Hauser L."/>
            <person name="Chang Y.-J."/>
            <person name="Jeffries C.D."/>
            <person name="Chain P."/>
            <person name="Meincke L."/>
            <person name="Sims D."/>
            <person name="Brettin T."/>
            <person name="Detter J.C."/>
            <person name="Rohde M."/>
            <person name="Goeker M."/>
            <person name="Bristow J."/>
            <person name="Eisen J.A."/>
            <person name="Markowitz V."/>
            <person name="Kyrpides N.C."/>
            <person name="Klenk H.-P."/>
            <person name="Hugenholtz P."/>
        </authorList>
    </citation>
    <scope>NUCLEOTIDE SEQUENCE [LARGE SCALE GENOMIC DNA]</scope>
    <source>
        <strain evidence="3">DSM 14684 / CIP 108061 / JCM 11494 / NBRC 100937 / ID131577</strain>
    </source>
</reference>
<dbReference type="Gene3D" id="3.40.50.720">
    <property type="entry name" value="NAD(P)-binding Rossmann-like Domain"/>
    <property type="match status" value="1"/>
</dbReference>
<dbReference type="eggNOG" id="COG0451">
    <property type="taxonomic scope" value="Bacteria"/>
</dbReference>
<name>D3F009_CONWI</name>
<dbReference type="InterPro" id="IPR001509">
    <property type="entry name" value="Epimerase_deHydtase"/>
</dbReference>
<dbReference type="Pfam" id="PF01370">
    <property type="entry name" value="Epimerase"/>
    <property type="match status" value="1"/>
</dbReference>
<dbReference type="AlphaFoldDB" id="D3F009"/>
<proteinExistence type="predicted"/>
<dbReference type="SUPFAM" id="SSF51735">
    <property type="entry name" value="NAD(P)-binding Rossmann-fold domains"/>
    <property type="match status" value="1"/>
</dbReference>
<gene>
    <name evidence="2" type="ordered locus">Cwoe_1557</name>
</gene>
<dbReference type="EMBL" id="CP001854">
    <property type="protein sequence ID" value="ADB49985.1"/>
    <property type="molecule type" value="Genomic_DNA"/>
</dbReference>
<sequence length="340" mass="36731">MADAGITVAVTGPTGDVGRAFMRALERSRDVTAVRALGRREIDPASEGWKKTEYLRGSVLDRDAVDELVAGADVVVHLAFAIMGASGADGNEVNLDGSRNVFGAAVRAGARRLVYTSSVAAYGFHDDNPPLLTENVRPRGTDAHSYSKAKAAVERLLSEMTIGTHTDVYTFRPCIVAGPDALMFIGSIPYVQLGDKMPSALWRLLEAVPVLKPVIPDNGISFQLVHHDDVAAALRAATLGRGRPGVYNLAAPGTLTMRDLAEDLGWYAIPVPELAVDVAAEVAARLPFIPEDAQWLNALRVPMLMDTAKAQRELRWRPRYGVRETLRATIAEARASQLLR</sequence>
<dbReference type="KEGG" id="cwo:Cwoe_1557"/>
<dbReference type="RefSeq" id="WP_012933036.1">
    <property type="nucleotide sequence ID" value="NC_013739.1"/>
</dbReference>
<dbReference type="PANTHER" id="PTHR43245">
    <property type="entry name" value="BIFUNCTIONAL POLYMYXIN RESISTANCE PROTEIN ARNA"/>
    <property type="match status" value="1"/>
</dbReference>
<dbReference type="InterPro" id="IPR050177">
    <property type="entry name" value="Lipid_A_modif_metabolic_enz"/>
</dbReference>
<dbReference type="HOGENOM" id="CLU_007383_0_0_11"/>
<organism evidence="2 3">
    <name type="scientific">Conexibacter woesei (strain DSM 14684 / CCUG 47730 / CIP 108061 / JCM 11494 / NBRC 100937 / ID131577)</name>
    <dbReference type="NCBI Taxonomy" id="469383"/>
    <lineage>
        <taxon>Bacteria</taxon>
        <taxon>Bacillati</taxon>
        <taxon>Actinomycetota</taxon>
        <taxon>Thermoleophilia</taxon>
        <taxon>Solirubrobacterales</taxon>
        <taxon>Conexibacteraceae</taxon>
        <taxon>Conexibacter</taxon>
    </lineage>
</organism>
<protein>
    <submittedName>
        <fullName evidence="2">NAD-dependent epimerase/dehydratase</fullName>
    </submittedName>
</protein>
<accession>D3F009</accession>
<feature type="domain" description="NAD-dependent epimerase/dehydratase" evidence="1">
    <location>
        <begin position="8"/>
        <end position="249"/>
    </location>
</feature>
<keyword evidence="3" id="KW-1185">Reference proteome</keyword>